<feature type="domain" description="N(4)-bis(aminopropyl)spermidine synthase C-terminal" evidence="1">
    <location>
        <begin position="63"/>
        <end position="249"/>
    </location>
</feature>
<dbReference type="GO" id="GO:0006596">
    <property type="term" value="P:polyamine biosynthetic process"/>
    <property type="evidence" value="ECO:0007669"/>
    <property type="project" value="TreeGrafter"/>
</dbReference>
<dbReference type="Gene3D" id="3.40.50.150">
    <property type="entry name" value="Vaccinia Virus protein VP39"/>
    <property type="match status" value="1"/>
</dbReference>
<dbReference type="GO" id="GO:0016740">
    <property type="term" value="F:transferase activity"/>
    <property type="evidence" value="ECO:0007669"/>
    <property type="project" value="TreeGrafter"/>
</dbReference>
<evidence type="ECO:0000259" key="1">
    <source>
        <dbReference type="Pfam" id="PF01861"/>
    </source>
</evidence>
<dbReference type="OrthoDB" id="7593728at2"/>
<comment type="caution">
    <text evidence="2">The sequence shown here is derived from an EMBL/GenBank/DDBJ whole genome shotgun (WGS) entry which is preliminary data.</text>
</comment>
<proteinExistence type="predicted"/>
<reference evidence="2 3" key="1">
    <citation type="submission" date="2018-10" db="EMBL/GenBank/DDBJ databases">
        <title>Genomic Encyclopedia of Archaeal and Bacterial Type Strains, Phase II (KMG-II): from individual species to whole genera.</title>
        <authorList>
            <person name="Goeker M."/>
        </authorList>
    </citation>
    <scope>NUCLEOTIDE SEQUENCE [LARGE SCALE GENOMIC DNA]</scope>
    <source>
        <strain evidence="2 3">DSM 14954</strain>
    </source>
</reference>
<accession>A0A660LGW8</accession>
<evidence type="ECO:0000313" key="2">
    <source>
        <dbReference type="EMBL" id="RKQ93113.1"/>
    </source>
</evidence>
<evidence type="ECO:0000313" key="3">
    <source>
        <dbReference type="Proteomes" id="UP000278962"/>
    </source>
</evidence>
<dbReference type="AlphaFoldDB" id="A0A660LGW8"/>
<dbReference type="Proteomes" id="UP000278962">
    <property type="component" value="Unassembled WGS sequence"/>
</dbReference>
<dbReference type="InterPro" id="IPR029063">
    <property type="entry name" value="SAM-dependent_MTases_sf"/>
</dbReference>
<dbReference type="RefSeq" id="WP_121250937.1">
    <property type="nucleotide sequence ID" value="NZ_RBIL01000001.1"/>
</dbReference>
<keyword evidence="3" id="KW-1185">Reference proteome</keyword>
<gene>
    <name evidence="2" type="ORF">C8N24_2973</name>
</gene>
<organism evidence="2 3">
    <name type="scientific">Solirubrobacter pauli</name>
    <dbReference type="NCBI Taxonomy" id="166793"/>
    <lineage>
        <taxon>Bacteria</taxon>
        <taxon>Bacillati</taxon>
        <taxon>Actinomycetota</taxon>
        <taxon>Thermoleophilia</taxon>
        <taxon>Solirubrobacterales</taxon>
        <taxon>Solirubrobacteraceae</taxon>
        <taxon>Solirubrobacter</taxon>
    </lineage>
</organism>
<sequence>MIRESWGIHARALDRLALARRDTENVAELVAASGISRRGVQEALREPNYDPPEDARRPLDAATVRAWQAQLPAPDRNLDHVAATAETAIKRARFLHETYWLDGAHLICVGDRDLTSLAVATFSPGVRVTVVDVDERVLAVIRRIAKADGLNVQTAYADLRQGPPATLREAGDLAFTDPPYTPEGVGLFAARGLQMLRQDDHARVLIAYGHGEAQSALGYGVQESIHALRLEIEALYPQFNRYAGAEAIGSASSLYVTRPTRRTWAAADKQGRASARIYSGGAASLESSAPSLPDLGGARRETLELDVSAQPALALRVLLAAPARTLVLRGAGDLPDLSALYTRDGDTFTLRDGTLLRAIADRSKSKLGNAWREAIIAATPMTKNEARALIAGHAATSDLLDRRLIELPRDGLEDLLAALAE</sequence>
<dbReference type="PANTHER" id="PTHR23290:SF0">
    <property type="entry name" value="RRNA N6-ADENOSINE-METHYLTRANSFERASE METTL5"/>
    <property type="match status" value="1"/>
</dbReference>
<dbReference type="SUPFAM" id="SSF53335">
    <property type="entry name" value="S-adenosyl-L-methionine-dependent methyltransferases"/>
    <property type="match status" value="1"/>
</dbReference>
<dbReference type="Pfam" id="PF01861">
    <property type="entry name" value="BpsA_C"/>
    <property type="match status" value="1"/>
</dbReference>
<dbReference type="PANTHER" id="PTHR23290">
    <property type="entry name" value="RRNA N6-ADENOSINE-METHYLTRANSFERASE METTL5"/>
    <property type="match status" value="1"/>
</dbReference>
<protein>
    <submittedName>
        <fullName evidence="2">Uncharacterized protein DUF43</fullName>
    </submittedName>
</protein>
<dbReference type="InterPro" id="IPR002723">
    <property type="entry name" value="BpsA_C"/>
</dbReference>
<dbReference type="InterPro" id="IPR051720">
    <property type="entry name" value="rRNA_MeTrfase/Polyamine_Synth"/>
</dbReference>
<name>A0A660LGW8_9ACTN</name>
<dbReference type="EMBL" id="RBIL01000001">
    <property type="protein sequence ID" value="RKQ93113.1"/>
    <property type="molecule type" value="Genomic_DNA"/>
</dbReference>